<organism evidence="2 3">
    <name type="scientific">Fusarium denticulatum</name>
    <dbReference type="NCBI Taxonomy" id="48507"/>
    <lineage>
        <taxon>Eukaryota</taxon>
        <taxon>Fungi</taxon>
        <taxon>Dikarya</taxon>
        <taxon>Ascomycota</taxon>
        <taxon>Pezizomycotina</taxon>
        <taxon>Sordariomycetes</taxon>
        <taxon>Hypocreomycetidae</taxon>
        <taxon>Hypocreales</taxon>
        <taxon>Nectriaceae</taxon>
        <taxon>Fusarium</taxon>
        <taxon>Fusarium fujikuroi species complex</taxon>
    </lineage>
</organism>
<name>A0A8H5TJ65_9HYPO</name>
<dbReference type="EMBL" id="JAAOAK010000361">
    <property type="protein sequence ID" value="KAF5670453.1"/>
    <property type="molecule type" value="Genomic_DNA"/>
</dbReference>
<dbReference type="AlphaFoldDB" id="A0A8H5TJ65"/>
<dbReference type="Proteomes" id="UP000562682">
    <property type="component" value="Unassembled WGS sequence"/>
</dbReference>
<accession>A0A8H5TJ65</accession>
<gene>
    <name evidence="2" type="ORF">FDENT_11212</name>
</gene>
<evidence type="ECO:0000259" key="1">
    <source>
        <dbReference type="PROSITE" id="PS50181"/>
    </source>
</evidence>
<protein>
    <recommendedName>
        <fullName evidence="1">F-box domain-containing protein</fullName>
    </recommendedName>
</protein>
<keyword evidence="3" id="KW-1185">Reference proteome</keyword>
<dbReference type="PROSITE" id="PS50181">
    <property type="entry name" value="FBOX"/>
    <property type="match status" value="1"/>
</dbReference>
<proteinExistence type="predicted"/>
<dbReference type="InterPro" id="IPR001810">
    <property type="entry name" value="F-box_dom"/>
</dbReference>
<evidence type="ECO:0000313" key="2">
    <source>
        <dbReference type="EMBL" id="KAF5670453.1"/>
    </source>
</evidence>
<evidence type="ECO:0000313" key="3">
    <source>
        <dbReference type="Proteomes" id="UP000562682"/>
    </source>
</evidence>
<reference evidence="2 3" key="1">
    <citation type="submission" date="2020-05" db="EMBL/GenBank/DDBJ databases">
        <title>Identification and distribution of gene clusters putatively required for synthesis of sphingolipid metabolism inhibitors in phylogenetically diverse species of the filamentous fungus Fusarium.</title>
        <authorList>
            <person name="Kim H.-S."/>
            <person name="Busman M."/>
            <person name="Brown D.W."/>
            <person name="Divon H."/>
            <person name="Uhlig S."/>
            <person name="Proctor R.H."/>
        </authorList>
    </citation>
    <scope>NUCLEOTIDE SEQUENCE [LARGE SCALE GENOMIC DNA]</scope>
    <source>
        <strain evidence="2 3">NRRL 25311</strain>
    </source>
</reference>
<feature type="domain" description="F-box" evidence="1">
    <location>
        <begin position="11"/>
        <end position="59"/>
    </location>
</feature>
<sequence length="520" mass="60572">MDSPDQSLENFNILDRLPLELLNQVIYTLPNADIKSLRLTCSYLGNISLPRFNRVFISASPRDIEVFTLIANHDTFRFKVTEIIYDDSRFDQTWSKRFIKTNDNTADHRRALWCFRRFYNPIVRVIDTKEEEYQSMPHVKKAFKTRCTLAESFEIYEKLKSQQDEVLAAGRDAEALRYGLLRFPNLRRVTISPAVHGILGRPLYPTPTIRSFPEGLIYPLHRGWPKTNMVEEHPLRSWDESSKREWHGFCVVTKEIAQHIHKNPMFGLSEFVLESRQLWTGISYRVFDNPMSEEYRDLVTILSHPSLRRLELSLACGAVSWKNWPSFCSVLLFRALSKAKNLQDIHFDTGITQAIRQWHGFLADPQKGMPLQSIFPLEKRPNLRRFALSRSFIKQRDLMAFISTLPESLESLELSFLSFFPGEGTYRDLLQDMRCNLGWRERLPRNQARLVVLVENELMMDGAAIDVSRAAMDYVYHHGENPFAEDQIFILEVLEGKGTPVDLLDPMHEEELYHDRVAAV</sequence>
<comment type="caution">
    <text evidence="2">The sequence shown here is derived from an EMBL/GenBank/DDBJ whole genome shotgun (WGS) entry which is preliminary data.</text>
</comment>